<sequence length="290" mass="31723">MDVEGKAEATWRSAPRRRIVPPRPPPAITSSGLFHLLPSDCLERVLAQLSPPALCQLMAVSRFLRLAASHSALWRKHCVALWPADTFTTAPPSPSTYSSRVHLFRGLTICSTSLGNEAEAASTLVRSMGGTWTDALTSATTHLLCGATHTKKARLALHSRGRIHLVCSNWLHRSVESAQLQPERVFVPRLLHGAVICVSGMPAEARRQVRNLVTRYGGVYDETLRPPRSTQPSTHLLLGSSNSAAIDKLQACKTCTVAASRWKVPVVNIAWLLDTVSLQVPADPLNYLRH</sequence>
<dbReference type="Pfam" id="PF12937">
    <property type="entry name" value="F-box-like"/>
    <property type="match status" value="1"/>
</dbReference>
<feature type="domain" description="F-box" evidence="4">
    <location>
        <begin position="31"/>
        <end position="77"/>
    </location>
</feature>
<keyword evidence="6" id="KW-1185">Reference proteome</keyword>
<evidence type="ECO:0008006" key="7">
    <source>
        <dbReference type="Google" id="ProtNLM"/>
    </source>
</evidence>
<dbReference type="AlphaFoldDB" id="A0AB34JJ27"/>
<dbReference type="Gene3D" id="1.20.1280.50">
    <property type="match status" value="1"/>
</dbReference>
<dbReference type="SMART" id="SM00256">
    <property type="entry name" value="FBOX"/>
    <property type="match status" value="1"/>
</dbReference>
<dbReference type="GO" id="GO:0007095">
    <property type="term" value="P:mitotic G2 DNA damage checkpoint signaling"/>
    <property type="evidence" value="ECO:0007669"/>
    <property type="project" value="TreeGrafter"/>
</dbReference>
<protein>
    <recommendedName>
        <fullName evidence="7">BRCT domain-containing protein</fullName>
    </recommendedName>
</protein>
<dbReference type="PROSITE" id="PS50172">
    <property type="entry name" value="BRCT"/>
    <property type="match status" value="2"/>
</dbReference>
<evidence type="ECO:0000259" key="4">
    <source>
        <dbReference type="PROSITE" id="PS50181"/>
    </source>
</evidence>
<evidence type="ECO:0000313" key="5">
    <source>
        <dbReference type="EMBL" id="KAL1520711.1"/>
    </source>
</evidence>
<dbReference type="GO" id="GO:0006270">
    <property type="term" value="P:DNA replication initiation"/>
    <property type="evidence" value="ECO:0007669"/>
    <property type="project" value="TreeGrafter"/>
</dbReference>
<dbReference type="Proteomes" id="UP001515480">
    <property type="component" value="Unassembled WGS sequence"/>
</dbReference>
<dbReference type="GO" id="GO:0033314">
    <property type="term" value="P:mitotic DNA replication checkpoint signaling"/>
    <property type="evidence" value="ECO:0007669"/>
    <property type="project" value="TreeGrafter"/>
</dbReference>
<gene>
    <name evidence="5" type="ORF">AB1Y20_022280</name>
</gene>
<dbReference type="InterPro" id="IPR001810">
    <property type="entry name" value="F-box_dom"/>
</dbReference>
<name>A0AB34JJ27_PRYPA</name>
<accession>A0AB34JJ27</accession>
<comment type="caution">
    <text evidence="5">The sequence shown here is derived from an EMBL/GenBank/DDBJ whole genome shotgun (WGS) entry which is preliminary data.</text>
</comment>
<feature type="region of interest" description="Disordered" evidence="2">
    <location>
        <begin position="1"/>
        <end position="22"/>
    </location>
</feature>
<dbReference type="Pfam" id="PF12738">
    <property type="entry name" value="PTCB-BRCT"/>
    <property type="match status" value="2"/>
</dbReference>
<evidence type="ECO:0000256" key="2">
    <source>
        <dbReference type="SAM" id="MobiDB-lite"/>
    </source>
</evidence>
<dbReference type="EMBL" id="JBGBPQ010000008">
    <property type="protein sequence ID" value="KAL1520711.1"/>
    <property type="molecule type" value="Genomic_DNA"/>
</dbReference>
<dbReference type="InterPro" id="IPR001357">
    <property type="entry name" value="BRCT_dom"/>
</dbReference>
<dbReference type="PANTHER" id="PTHR13561">
    <property type="entry name" value="DNA REPLICATION REGULATOR DPB11-RELATED"/>
    <property type="match status" value="1"/>
</dbReference>
<evidence type="ECO:0000256" key="1">
    <source>
        <dbReference type="ARBA" id="ARBA00022737"/>
    </source>
</evidence>
<dbReference type="CDD" id="cd17731">
    <property type="entry name" value="BRCT_TopBP1_rpt2_like"/>
    <property type="match status" value="1"/>
</dbReference>
<dbReference type="Gene3D" id="3.40.50.10190">
    <property type="entry name" value="BRCT domain"/>
    <property type="match status" value="2"/>
</dbReference>
<keyword evidence="1" id="KW-0677">Repeat</keyword>
<dbReference type="SUPFAM" id="SSF52113">
    <property type="entry name" value="BRCT domain"/>
    <property type="match status" value="2"/>
</dbReference>
<dbReference type="PROSITE" id="PS50181">
    <property type="entry name" value="FBOX"/>
    <property type="match status" value="1"/>
</dbReference>
<dbReference type="InterPro" id="IPR036420">
    <property type="entry name" value="BRCT_dom_sf"/>
</dbReference>
<feature type="domain" description="BRCT" evidence="3">
    <location>
        <begin position="186"/>
        <end position="289"/>
    </location>
</feature>
<organism evidence="5 6">
    <name type="scientific">Prymnesium parvum</name>
    <name type="common">Toxic golden alga</name>
    <dbReference type="NCBI Taxonomy" id="97485"/>
    <lineage>
        <taxon>Eukaryota</taxon>
        <taxon>Haptista</taxon>
        <taxon>Haptophyta</taxon>
        <taxon>Prymnesiophyceae</taxon>
        <taxon>Prymnesiales</taxon>
        <taxon>Prymnesiaceae</taxon>
        <taxon>Prymnesium</taxon>
    </lineage>
</organism>
<evidence type="ECO:0000313" key="6">
    <source>
        <dbReference type="Proteomes" id="UP001515480"/>
    </source>
</evidence>
<dbReference type="InterPro" id="IPR036047">
    <property type="entry name" value="F-box-like_dom_sf"/>
</dbReference>
<dbReference type="SMART" id="SM00292">
    <property type="entry name" value="BRCT"/>
    <property type="match status" value="2"/>
</dbReference>
<feature type="domain" description="BRCT" evidence="3">
    <location>
        <begin position="99"/>
        <end position="188"/>
    </location>
</feature>
<reference evidence="5 6" key="1">
    <citation type="journal article" date="2024" name="Science">
        <title>Giant polyketide synthase enzymes in the biosynthesis of giant marine polyether toxins.</title>
        <authorList>
            <person name="Fallon T.R."/>
            <person name="Shende V.V."/>
            <person name="Wierzbicki I.H."/>
            <person name="Pendleton A.L."/>
            <person name="Watervoot N.F."/>
            <person name="Auber R.P."/>
            <person name="Gonzalez D.J."/>
            <person name="Wisecaver J.H."/>
            <person name="Moore B.S."/>
        </authorList>
    </citation>
    <scope>NUCLEOTIDE SEQUENCE [LARGE SCALE GENOMIC DNA]</scope>
    <source>
        <strain evidence="5 6">12B1</strain>
    </source>
</reference>
<evidence type="ECO:0000259" key="3">
    <source>
        <dbReference type="PROSITE" id="PS50172"/>
    </source>
</evidence>
<proteinExistence type="predicted"/>
<dbReference type="InterPro" id="IPR059215">
    <property type="entry name" value="BRCT2_TopBP1-like"/>
</dbReference>
<dbReference type="SUPFAM" id="SSF81383">
    <property type="entry name" value="F-box domain"/>
    <property type="match status" value="1"/>
</dbReference>
<dbReference type="PANTHER" id="PTHR13561:SF20">
    <property type="entry name" value="DNA TOPOISOMERASE 2-BINDING PROTEIN 1"/>
    <property type="match status" value="1"/>
</dbReference>